<dbReference type="SUPFAM" id="SSF51726">
    <property type="entry name" value="UROD/MetE-like"/>
    <property type="match status" value="1"/>
</dbReference>
<organism evidence="1 2">
    <name type="scientific">Thermodesulforhabdus norvegica</name>
    <dbReference type="NCBI Taxonomy" id="39841"/>
    <lineage>
        <taxon>Bacteria</taxon>
        <taxon>Pseudomonadati</taxon>
        <taxon>Thermodesulfobacteriota</taxon>
        <taxon>Syntrophobacteria</taxon>
        <taxon>Syntrophobacterales</taxon>
        <taxon>Thermodesulforhabdaceae</taxon>
        <taxon>Thermodesulforhabdus</taxon>
    </lineage>
</organism>
<dbReference type="EMBL" id="FOUU01000002">
    <property type="protein sequence ID" value="SFM61706.1"/>
    <property type="molecule type" value="Genomic_DNA"/>
</dbReference>
<keyword evidence="2" id="KW-1185">Reference proteome</keyword>
<reference evidence="1 2" key="1">
    <citation type="submission" date="2016-10" db="EMBL/GenBank/DDBJ databases">
        <authorList>
            <person name="de Groot N.N."/>
        </authorList>
    </citation>
    <scope>NUCLEOTIDE SEQUENCE [LARGE SCALE GENOMIC DNA]</scope>
    <source>
        <strain evidence="1 2">DSM 9990</strain>
    </source>
</reference>
<dbReference type="STRING" id="39841.SAMN05660836_00867"/>
<protein>
    <submittedName>
        <fullName evidence="1">Methionine synthase II (Cobalamin-independent)</fullName>
    </submittedName>
</protein>
<dbReference type="RefSeq" id="WP_093393756.1">
    <property type="nucleotide sequence ID" value="NZ_FOUU01000002.1"/>
</dbReference>
<name>A0A1I4SB04_9BACT</name>
<dbReference type="Gene3D" id="3.20.20.210">
    <property type="match status" value="1"/>
</dbReference>
<dbReference type="InterPro" id="IPR038071">
    <property type="entry name" value="UROD/MetE-like_sf"/>
</dbReference>
<proteinExistence type="predicted"/>
<sequence>MSGSWLPRAVPTMVGSMPHKDRTVVMDLVLSNVRDMPFWPQLSPYPAESMMEQYLEGLPGLRKTDGRVFVNTEDELFEKELYDFYDDCVRISEDPPSIKKSERFAFGPETGRTFRFFVEALKKRLPVKAVKGQVVGPFTLLSGLRDHRGRLLLYDDRMVDVVTRHLAMKGLWQLYQLKELSDRVIIFYDEPALAGFGSSAFISISHGFVSNLINEVVSILKPAGALIGIHVCANTDWSLLLNSSIDIVNFDAYNYGEKFLIYGSQIVSFLERGGLVAWGLIPTDEEEKVFCETSRELFERAIALFGKLGAPDRWVAERAIITPSCGCGTLSEKAAERVIELLIGTSDNIRDYFGF</sequence>
<dbReference type="OrthoDB" id="144815at2"/>
<evidence type="ECO:0000313" key="1">
    <source>
        <dbReference type="EMBL" id="SFM61706.1"/>
    </source>
</evidence>
<dbReference type="Proteomes" id="UP000199611">
    <property type="component" value="Unassembled WGS sequence"/>
</dbReference>
<dbReference type="AlphaFoldDB" id="A0A1I4SB04"/>
<gene>
    <name evidence="1" type="ORF">SAMN05660836_00867</name>
</gene>
<accession>A0A1I4SB04</accession>
<evidence type="ECO:0000313" key="2">
    <source>
        <dbReference type="Proteomes" id="UP000199611"/>
    </source>
</evidence>